<dbReference type="GO" id="GO:0005783">
    <property type="term" value="C:endoplasmic reticulum"/>
    <property type="evidence" value="ECO:0007669"/>
    <property type="project" value="TreeGrafter"/>
</dbReference>
<dbReference type="Gene3D" id="1.20.1480.30">
    <property type="entry name" value="Designed four-helix bundle protein"/>
    <property type="match status" value="2"/>
</dbReference>
<dbReference type="Proteomes" id="UP000515135">
    <property type="component" value="Unplaced"/>
</dbReference>
<sequence>MRQGIIVLVLFLLCLVLLVTISGWRMGRRGRQKFWACETMPKIQSGRPAHDECCKRCPDYQKSTYHDGDDQFDASGPQCKKERRIHLWSESVVIVTHYGLSCHGGLLQDNVICKSCIPDERSTYHDAEDQLVRLIHYHRLMRYTGNDEWHSPRLQLQRPSTKASMDNLDPMYNIDLFQGHRSTTKVSMDHLDPMHNVNMLTLIGTMYMYQHLEALRKELDAIQQTIALRKDLDPIYKTLQALTNDLDQIYQMVEALRNDPDSTNQSSRTLEALRNDLDPINQMLKAVRMDLDSIYLFVMIKALRKEVDTIHQTLKALRKELDSIHQTVEALRKELDPIYQMCKALTNDLDPIYQTLKVLRKELDPIHQTVEALRKELDPIHQTLKALRIELDPIHQTVEALRKDLDPIYQTLKALRIELDPIHQTVEALRKEQDPIHQTLKALRKELDPIHQTVEALRKDLDPIYQTLKALRIELDPIHQTVEALRKELDPIHQTVEALRKALDPIYQTVEALMNDLDSTKQSYRTLEAYRNDLEPTNQILKASKKDLDPIYQIQAVNNKDTIHHTIEPLMAAEDPTPYTLEALKNDIHQIQNMTALKKDQDTNHTPDTMMKELKAQIHIYLEQIRDDMSHHAVRDKVRHTHKGPHRAYVTHTDLRGWRLAVVVQGACLFFMIALLSASHCKVRKGQPHDSSQVCKENPRVIEEETLVKDASVKMASETVGPQDTFVKGTALLFQQAVQAVDFANYGVQFGLSDHEIHHIVNTEAVTLQEQAAKKYEAWNRDGKMGEESHLRDDIVAERIQQLPRMLSQYKRE</sequence>
<feature type="chain" id="PRO_5027759825" evidence="2">
    <location>
        <begin position="24"/>
        <end position="813"/>
    </location>
</feature>
<reference evidence="4" key="1">
    <citation type="submission" date="2025-08" db="UniProtKB">
        <authorList>
            <consortium name="RefSeq"/>
        </authorList>
    </citation>
    <scope>IDENTIFICATION</scope>
    <source>
        <tissue evidence="4">Gonad</tissue>
    </source>
</reference>
<dbReference type="RefSeq" id="XP_019637543.1">
    <property type="nucleotide sequence ID" value="XM_019781984.1"/>
</dbReference>
<evidence type="ECO:0000313" key="4">
    <source>
        <dbReference type="RefSeq" id="XP_019637543.1"/>
    </source>
</evidence>
<proteinExistence type="predicted"/>
<dbReference type="GO" id="GO:0042175">
    <property type="term" value="C:nuclear outer membrane-endoplasmic reticulum membrane network"/>
    <property type="evidence" value="ECO:0007669"/>
    <property type="project" value="TreeGrafter"/>
</dbReference>
<feature type="coiled-coil region" evidence="1">
    <location>
        <begin position="300"/>
        <end position="334"/>
    </location>
</feature>
<dbReference type="PANTHER" id="PTHR31027">
    <property type="entry name" value="NUCLEAR SEGREGATION PROTEIN BFR1"/>
    <property type="match status" value="1"/>
</dbReference>
<dbReference type="SUPFAM" id="SSF57997">
    <property type="entry name" value="Tropomyosin"/>
    <property type="match status" value="1"/>
</dbReference>
<feature type="coiled-coil region" evidence="1">
    <location>
        <begin position="212"/>
        <end position="259"/>
    </location>
</feature>
<dbReference type="GO" id="GO:0008298">
    <property type="term" value="P:intracellular mRNA localization"/>
    <property type="evidence" value="ECO:0007669"/>
    <property type="project" value="TreeGrafter"/>
</dbReference>
<evidence type="ECO:0000313" key="3">
    <source>
        <dbReference type="Proteomes" id="UP000515135"/>
    </source>
</evidence>
<dbReference type="OrthoDB" id="10621865at2759"/>
<dbReference type="GO" id="GO:0003729">
    <property type="term" value="F:mRNA binding"/>
    <property type="evidence" value="ECO:0007669"/>
    <property type="project" value="TreeGrafter"/>
</dbReference>
<protein>
    <submittedName>
        <fullName evidence="4">Girdin-like</fullName>
    </submittedName>
</protein>
<keyword evidence="3" id="KW-1185">Reference proteome</keyword>
<dbReference type="InterPro" id="IPR039604">
    <property type="entry name" value="Bfr1"/>
</dbReference>
<keyword evidence="1" id="KW-0175">Coiled coil</keyword>
<dbReference type="PANTHER" id="PTHR31027:SF2">
    <property type="entry name" value="LEBERCILIN DOMAIN-CONTAINING PROTEIN"/>
    <property type="match status" value="1"/>
</dbReference>
<gene>
    <name evidence="4" type="primary">LOC109479922</name>
</gene>
<feature type="signal peptide" evidence="2">
    <location>
        <begin position="1"/>
        <end position="23"/>
    </location>
</feature>
<dbReference type="GeneID" id="109479922"/>
<name>A0A6P4ZL74_BRABE</name>
<dbReference type="AlphaFoldDB" id="A0A6P4ZL74"/>
<organism evidence="3 4">
    <name type="scientific">Branchiostoma belcheri</name>
    <name type="common">Amphioxus</name>
    <dbReference type="NCBI Taxonomy" id="7741"/>
    <lineage>
        <taxon>Eukaryota</taxon>
        <taxon>Metazoa</taxon>
        <taxon>Chordata</taxon>
        <taxon>Cephalochordata</taxon>
        <taxon>Leptocardii</taxon>
        <taxon>Amphioxiformes</taxon>
        <taxon>Branchiostomatidae</taxon>
        <taxon>Branchiostoma</taxon>
    </lineage>
</organism>
<dbReference type="Gene3D" id="1.10.287.1490">
    <property type="match status" value="1"/>
</dbReference>
<keyword evidence="2" id="KW-0732">Signal</keyword>
<evidence type="ECO:0000256" key="1">
    <source>
        <dbReference type="SAM" id="Coils"/>
    </source>
</evidence>
<evidence type="ECO:0000256" key="2">
    <source>
        <dbReference type="SAM" id="SignalP"/>
    </source>
</evidence>
<dbReference type="GO" id="GO:1990904">
    <property type="term" value="C:ribonucleoprotein complex"/>
    <property type="evidence" value="ECO:0007669"/>
    <property type="project" value="TreeGrafter"/>
</dbReference>
<accession>A0A6P4ZL74</accession>
<dbReference type="KEGG" id="bbel:109479922"/>